<accession>N1PTM5</accession>
<dbReference type="HOGENOM" id="CLU_1026814_0_0_1"/>
<sequence length="271" mass="29870">MSAYPHGQCAMFSAAGDVTEPGRAPSPGPDFKGMSPEEIRRHRSRAGDRWTPAEASHDAIATIFLSRLLTGVQSAKIQELRGEPRCMPWKQISKIIGKTPLACRLRMNQIRKADRIKKGELPQPRAKRGSKSPKSKAKQVKKSSSPQPQRILVPAEAQRPLPAFEPVSSFVHMLPPLQSQDDPMYSNNQGHFASHGWHGVAYQPPPQQPHRALDVLATHAANQVRLSGPEVSHYASPQDFEASAEIVSPQPQRKHSTIHGLLNPVADEERA</sequence>
<name>N1PTM5_DOTSN</name>
<reference evidence="2 3" key="2">
    <citation type="journal article" date="2012" name="PLoS Pathog.">
        <title>Diverse lifestyles and strategies of plant pathogenesis encoded in the genomes of eighteen Dothideomycetes fungi.</title>
        <authorList>
            <person name="Ohm R.A."/>
            <person name="Feau N."/>
            <person name="Henrissat B."/>
            <person name="Schoch C.L."/>
            <person name="Horwitz B.A."/>
            <person name="Barry K.W."/>
            <person name="Condon B.J."/>
            <person name="Copeland A.C."/>
            <person name="Dhillon B."/>
            <person name="Glaser F."/>
            <person name="Hesse C.N."/>
            <person name="Kosti I."/>
            <person name="LaButti K."/>
            <person name="Lindquist E.A."/>
            <person name="Lucas S."/>
            <person name="Salamov A.A."/>
            <person name="Bradshaw R.E."/>
            <person name="Ciuffetti L."/>
            <person name="Hamelin R.C."/>
            <person name="Kema G.H.J."/>
            <person name="Lawrence C."/>
            <person name="Scott J.A."/>
            <person name="Spatafora J.W."/>
            <person name="Turgeon B.G."/>
            <person name="de Wit P.J.G.M."/>
            <person name="Zhong S."/>
            <person name="Goodwin S.B."/>
            <person name="Grigoriev I.V."/>
        </authorList>
    </citation>
    <scope>NUCLEOTIDE SEQUENCE [LARGE SCALE GENOMIC DNA]</scope>
    <source>
        <strain evidence="3">NZE10 / CBS 128990</strain>
    </source>
</reference>
<feature type="compositionally biased region" description="Basic residues" evidence="1">
    <location>
        <begin position="125"/>
        <end position="141"/>
    </location>
</feature>
<proteinExistence type="predicted"/>
<reference evidence="3" key="1">
    <citation type="journal article" date="2012" name="PLoS Genet.">
        <title>The genomes of the fungal plant pathogens Cladosporium fulvum and Dothistroma septosporum reveal adaptation to different hosts and lifestyles but also signatures of common ancestry.</title>
        <authorList>
            <person name="de Wit P.J.G.M."/>
            <person name="van der Burgt A."/>
            <person name="Oekmen B."/>
            <person name="Stergiopoulos I."/>
            <person name="Abd-Elsalam K.A."/>
            <person name="Aerts A.L."/>
            <person name="Bahkali A.H."/>
            <person name="Beenen H.G."/>
            <person name="Chettri P."/>
            <person name="Cox M.P."/>
            <person name="Datema E."/>
            <person name="de Vries R.P."/>
            <person name="Dhillon B."/>
            <person name="Ganley A.R."/>
            <person name="Griffiths S.A."/>
            <person name="Guo Y."/>
            <person name="Hamelin R.C."/>
            <person name="Henrissat B."/>
            <person name="Kabir M.S."/>
            <person name="Jashni M.K."/>
            <person name="Kema G."/>
            <person name="Klaubauf S."/>
            <person name="Lapidus A."/>
            <person name="Levasseur A."/>
            <person name="Lindquist E."/>
            <person name="Mehrabi R."/>
            <person name="Ohm R.A."/>
            <person name="Owen T.J."/>
            <person name="Salamov A."/>
            <person name="Schwelm A."/>
            <person name="Schijlen E."/>
            <person name="Sun H."/>
            <person name="van den Burg H.A."/>
            <person name="van Ham R.C.H.J."/>
            <person name="Zhang S."/>
            <person name="Goodwin S.B."/>
            <person name="Grigoriev I.V."/>
            <person name="Collemare J."/>
            <person name="Bradshaw R.E."/>
        </authorList>
    </citation>
    <scope>NUCLEOTIDE SEQUENCE [LARGE SCALE GENOMIC DNA]</scope>
    <source>
        <strain evidence="3">NZE10 / CBS 128990</strain>
    </source>
</reference>
<dbReference type="OMA" id="WKQISKI"/>
<evidence type="ECO:0000313" key="3">
    <source>
        <dbReference type="Proteomes" id="UP000016933"/>
    </source>
</evidence>
<feature type="compositionally biased region" description="Basic and acidic residues" evidence="1">
    <location>
        <begin position="35"/>
        <end position="48"/>
    </location>
</feature>
<dbReference type="OrthoDB" id="10557927at2759"/>
<gene>
    <name evidence="2" type="ORF">DOTSEDRAFT_33289</name>
</gene>
<organism evidence="2 3">
    <name type="scientific">Dothistroma septosporum (strain NZE10 / CBS 128990)</name>
    <name type="common">Red band needle blight fungus</name>
    <name type="synonym">Mycosphaerella pini</name>
    <dbReference type="NCBI Taxonomy" id="675120"/>
    <lineage>
        <taxon>Eukaryota</taxon>
        <taxon>Fungi</taxon>
        <taxon>Dikarya</taxon>
        <taxon>Ascomycota</taxon>
        <taxon>Pezizomycotina</taxon>
        <taxon>Dothideomycetes</taxon>
        <taxon>Dothideomycetidae</taxon>
        <taxon>Mycosphaerellales</taxon>
        <taxon>Mycosphaerellaceae</taxon>
        <taxon>Dothistroma</taxon>
    </lineage>
</organism>
<dbReference type="EMBL" id="KB446537">
    <property type="protein sequence ID" value="EME46727.1"/>
    <property type="molecule type" value="Genomic_DNA"/>
</dbReference>
<evidence type="ECO:0008006" key="4">
    <source>
        <dbReference type="Google" id="ProtNLM"/>
    </source>
</evidence>
<dbReference type="AlphaFoldDB" id="N1PTM5"/>
<evidence type="ECO:0000313" key="2">
    <source>
        <dbReference type="EMBL" id="EME46727.1"/>
    </source>
</evidence>
<protein>
    <recommendedName>
        <fullName evidence="4">Myb-like domain-containing protein</fullName>
    </recommendedName>
</protein>
<keyword evidence="3" id="KW-1185">Reference proteome</keyword>
<evidence type="ECO:0000256" key="1">
    <source>
        <dbReference type="SAM" id="MobiDB-lite"/>
    </source>
</evidence>
<dbReference type="Proteomes" id="UP000016933">
    <property type="component" value="Unassembled WGS sequence"/>
</dbReference>
<feature type="region of interest" description="Disordered" evidence="1">
    <location>
        <begin position="15"/>
        <end position="52"/>
    </location>
</feature>
<feature type="region of interest" description="Disordered" evidence="1">
    <location>
        <begin position="247"/>
        <end position="271"/>
    </location>
</feature>
<feature type="region of interest" description="Disordered" evidence="1">
    <location>
        <begin position="113"/>
        <end position="152"/>
    </location>
</feature>